<organism evidence="4 5">
    <name type="scientific">Saccharopolyspora phatthalungensis</name>
    <dbReference type="NCBI Taxonomy" id="664693"/>
    <lineage>
        <taxon>Bacteria</taxon>
        <taxon>Bacillati</taxon>
        <taxon>Actinomycetota</taxon>
        <taxon>Actinomycetes</taxon>
        <taxon>Pseudonocardiales</taxon>
        <taxon>Pseudonocardiaceae</taxon>
        <taxon>Saccharopolyspora</taxon>
    </lineage>
</organism>
<feature type="compositionally biased region" description="Polar residues" evidence="1">
    <location>
        <begin position="31"/>
        <end position="42"/>
    </location>
</feature>
<dbReference type="InterPro" id="IPR052913">
    <property type="entry name" value="Glycopeptide_resist_protein"/>
</dbReference>
<dbReference type="RefSeq" id="WP_184725916.1">
    <property type="nucleotide sequence ID" value="NZ_JACHIW010000001.1"/>
</dbReference>
<gene>
    <name evidence="4" type="ORF">BJ970_001906</name>
</gene>
<comment type="caution">
    <text evidence="4">The sequence shown here is derived from an EMBL/GenBank/DDBJ whole genome shotgun (WGS) entry which is preliminary data.</text>
</comment>
<feature type="domain" description="YoaR-like putative peptidoglycan binding" evidence="3">
    <location>
        <begin position="199"/>
        <end position="297"/>
    </location>
</feature>
<feature type="domain" description="YoaR-like putative peptidoglycan binding" evidence="3">
    <location>
        <begin position="352"/>
        <end position="436"/>
    </location>
</feature>
<dbReference type="InterPro" id="IPR007391">
    <property type="entry name" value="Vancomycin_resist_VanW"/>
</dbReference>
<sequence>MPENHDHRSGAEPSTERFRTDRERPADGVQPESSVERTTQIPPVNADFEERTRPNLSVSLRSSEPPQSEPESDAERTAQISAVASDFSDFSIGETQAIPRVTDEPTSWSGVIPPQSAADKKQRGLIRAGVVAGAAAGLLALLYVGDLIFTSGQVPRGTVVAGVDIGGLDTAAAEGLLRDKLEPGLNEPVELRVDDRTATINPAQVGLQMDWTATVEQAGSQPLNPFTRIASLFGTHEVAPVSHGDREQLVQALEQLRPQLDRAPAEGTIRFEGATPVAVDPLTGQTIDVQRTADEVLTHWADDVAIQVPHAEQPVSTTREGVQQALREVAQPAVSAPVTVLGAGKNATFAPEAIAASLRFEPDGAGGLKAGLDLPTAIRSVEPQLGDTIKIGKDAEIVLEGAAPVVRPSTDGIGVDWNKSFERIMEVFRKPQDRTVQAIYVHQPARFSTEQANQLGIREVVGEFTTSGFEPASGVNIRRTAEQVNGAIIKPGETFSLNGHTGPRGTAQGYVESGIIEDGRPARAVGGGISQFATTLYNASYFAGMQNVEHKAHSYYISRYPAGREATVFQSPSGASVIDVKFKNVAKSGIMITTRWTPSSITVTFWGTKQFDVTSQTGERLNPTPPHETVVPPGGPCSPSKGAPGFTVTDTRTIRDLSSGRVKTENQRTVYDPQPIIHCGAPPPPPPPPAPAPG</sequence>
<evidence type="ECO:0000256" key="1">
    <source>
        <dbReference type="SAM" id="MobiDB-lite"/>
    </source>
</evidence>
<evidence type="ECO:0000313" key="4">
    <source>
        <dbReference type="EMBL" id="MBB5154372.1"/>
    </source>
</evidence>
<evidence type="ECO:0000313" key="5">
    <source>
        <dbReference type="Proteomes" id="UP000584374"/>
    </source>
</evidence>
<feature type="compositionally biased region" description="Basic and acidic residues" evidence="1">
    <location>
        <begin position="1"/>
        <end position="26"/>
    </location>
</feature>
<evidence type="ECO:0000259" key="3">
    <source>
        <dbReference type="Pfam" id="PF12229"/>
    </source>
</evidence>
<keyword evidence="2" id="KW-0472">Membrane</keyword>
<dbReference type="Pfam" id="PF12229">
    <property type="entry name" value="PG_binding_4"/>
    <property type="match status" value="2"/>
</dbReference>
<dbReference type="PANTHER" id="PTHR35788:SF1">
    <property type="entry name" value="EXPORTED PROTEIN"/>
    <property type="match status" value="1"/>
</dbReference>
<keyword evidence="2" id="KW-0812">Transmembrane</keyword>
<accession>A0A840PVS7</accession>
<evidence type="ECO:0000256" key="2">
    <source>
        <dbReference type="SAM" id="Phobius"/>
    </source>
</evidence>
<feature type="region of interest" description="Disordered" evidence="1">
    <location>
        <begin position="1"/>
        <end position="77"/>
    </location>
</feature>
<protein>
    <submittedName>
        <fullName evidence="4">Vancomycin resistance protein YoaR</fullName>
    </submittedName>
</protein>
<feature type="transmembrane region" description="Helical" evidence="2">
    <location>
        <begin position="125"/>
        <end position="145"/>
    </location>
</feature>
<feature type="compositionally biased region" description="Pro residues" evidence="1">
    <location>
        <begin position="681"/>
        <end position="694"/>
    </location>
</feature>
<dbReference type="InterPro" id="IPR022029">
    <property type="entry name" value="YoaR-like_PG-bd"/>
</dbReference>
<dbReference type="PANTHER" id="PTHR35788">
    <property type="entry name" value="EXPORTED PROTEIN-RELATED"/>
    <property type="match status" value="1"/>
</dbReference>
<dbReference type="Pfam" id="PF04294">
    <property type="entry name" value="VanW"/>
    <property type="match status" value="1"/>
</dbReference>
<keyword evidence="5" id="KW-1185">Reference proteome</keyword>
<dbReference type="Proteomes" id="UP000584374">
    <property type="component" value="Unassembled WGS sequence"/>
</dbReference>
<reference evidence="4 5" key="1">
    <citation type="submission" date="2020-08" db="EMBL/GenBank/DDBJ databases">
        <title>Sequencing the genomes of 1000 actinobacteria strains.</title>
        <authorList>
            <person name="Klenk H.-P."/>
        </authorList>
    </citation>
    <scope>NUCLEOTIDE SEQUENCE [LARGE SCALE GENOMIC DNA]</scope>
    <source>
        <strain evidence="4 5">DSM 45584</strain>
    </source>
</reference>
<keyword evidence="2" id="KW-1133">Transmembrane helix</keyword>
<feature type="region of interest" description="Disordered" evidence="1">
    <location>
        <begin position="616"/>
        <end position="694"/>
    </location>
</feature>
<dbReference type="EMBL" id="JACHIW010000001">
    <property type="protein sequence ID" value="MBB5154372.1"/>
    <property type="molecule type" value="Genomic_DNA"/>
</dbReference>
<dbReference type="AlphaFoldDB" id="A0A840PVS7"/>
<name>A0A840PVS7_9PSEU</name>
<proteinExistence type="predicted"/>